<feature type="domain" description="ThuA-like" evidence="2">
    <location>
        <begin position="61"/>
        <end position="265"/>
    </location>
</feature>
<dbReference type="STRING" id="880070.Cycma_3638"/>
<feature type="signal peptide" evidence="1">
    <location>
        <begin position="1"/>
        <end position="25"/>
    </location>
</feature>
<evidence type="ECO:0000259" key="2">
    <source>
        <dbReference type="Pfam" id="PF06283"/>
    </source>
</evidence>
<dbReference type="Gene3D" id="3.40.50.880">
    <property type="match status" value="1"/>
</dbReference>
<dbReference type="AlphaFoldDB" id="G0J1F8"/>
<dbReference type="Proteomes" id="UP000001635">
    <property type="component" value="Chromosome"/>
</dbReference>
<dbReference type="Pfam" id="PF06283">
    <property type="entry name" value="ThuA"/>
    <property type="match status" value="1"/>
</dbReference>
<dbReference type="EMBL" id="CP002955">
    <property type="protein sequence ID" value="AEL27353.1"/>
    <property type="molecule type" value="Genomic_DNA"/>
</dbReference>
<protein>
    <recommendedName>
        <fullName evidence="2">ThuA-like domain-containing protein</fullName>
    </recommendedName>
</protein>
<dbReference type="eggNOG" id="COG3828">
    <property type="taxonomic scope" value="Bacteria"/>
</dbReference>
<proteinExistence type="predicted"/>
<dbReference type="OrthoDB" id="189183at2"/>
<accession>G0J1F8</accession>
<evidence type="ECO:0000256" key="1">
    <source>
        <dbReference type="SAM" id="SignalP"/>
    </source>
</evidence>
<keyword evidence="4" id="KW-1185">Reference proteome</keyword>
<evidence type="ECO:0000313" key="3">
    <source>
        <dbReference type="EMBL" id="AEL27353.1"/>
    </source>
</evidence>
<organism evidence="3 4">
    <name type="scientific">Cyclobacterium marinum (strain ATCC 25205 / DSM 745 / LMG 13164 / NCIMB 1802)</name>
    <name type="common">Flectobacillus marinus</name>
    <dbReference type="NCBI Taxonomy" id="880070"/>
    <lineage>
        <taxon>Bacteria</taxon>
        <taxon>Pseudomonadati</taxon>
        <taxon>Bacteroidota</taxon>
        <taxon>Cytophagia</taxon>
        <taxon>Cytophagales</taxon>
        <taxon>Cyclobacteriaceae</taxon>
        <taxon>Cyclobacterium</taxon>
    </lineage>
</organism>
<sequence>MKNHKYLLVAFLICCALGLPVTIFATTLGANKPKESKHVVFLISEDPLNYEAHLTVPPFAEMLDEKYEDLKITVLKGEGTHGAYRFPNLEVLEEADLLVVFCRRLALPFDQMTSLKNYLRSGKPMVGLRTANHGFSVRDEVEPGFEGWWGFVPDILGCENNGYFPEKLGTIVTAFPNTEGHPILADIDLKNWKSKGQVYKVKPIIDPNAVILLNGKPRGKSDIEPIAWTRTTAYGGKVFYTSLGYPTDFKQAPFIQLLINSIHWALEKE</sequence>
<dbReference type="HOGENOM" id="CLU_1233366_0_0_10"/>
<keyword evidence="1" id="KW-0732">Signal</keyword>
<evidence type="ECO:0000313" key="4">
    <source>
        <dbReference type="Proteomes" id="UP000001635"/>
    </source>
</evidence>
<dbReference type="SUPFAM" id="SSF52317">
    <property type="entry name" value="Class I glutamine amidotransferase-like"/>
    <property type="match status" value="1"/>
</dbReference>
<feature type="chain" id="PRO_5003401488" description="ThuA-like domain-containing protein" evidence="1">
    <location>
        <begin position="26"/>
        <end position="269"/>
    </location>
</feature>
<dbReference type="KEGG" id="cmr:Cycma_3638"/>
<name>G0J1F8_CYCMS</name>
<dbReference type="RefSeq" id="WP_014021639.1">
    <property type="nucleotide sequence ID" value="NC_015914.1"/>
</dbReference>
<gene>
    <name evidence="3" type="ordered locus">Cycma_3638</name>
</gene>
<dbReference type="InterPro" id="IPR029010">
    <property type="entry name" value="ThuA-like"/>
</dbReference>
<dbReference type="InterPro" id="IPR029062">
    <property type="entry name" value="Class_I_gatase-like"/>
</dbReference>
<reference evidence="4" key="1">
    <citation type="submission" date="2011-07" db="EMBL/GenBank/DDBJ databases">
        <title>The complete genome of Cyclobacterium marinum DSM 745.</title>
        <authorList>
            <person name="Lucas S."/>
            <person name="Han J."/>
            <person name="Lapidus A."/>
            <person name="Bruce D."/>
            <person name="Goodwin L."/>
            <person name="Pitluck S."/>
            <person name="Peters L."/>
            <person name="Kyrpides N."/>
            <person name="Mavromatis K."/>
            <person name="Ivanova N."/>
            <person name="Ovchinnikova G."/>
            <person name="Chertkov O."/>
            <person name="Detter J.C."/>
            <person name="Tapia R."/>
            <person name="Han C."/>
            <person name="Land M."/>
            <person name="Hauser L."/>
            <person name="Markowitz V."/>
            <person name="Cheng J.-F."/>
            <person name="Hugenholtz P."/>
            <person name="Woyke T."/>
            <person name="Wu D."/>
            <person name="Tindall B."/>
            <person name="Schuetze A."/>
            <person name="Brambilla E."/>
            <person name="Klenk H.-P."/>
            <person name="Eisen J.A."/>
        </authorList>
    </citation>
    <scope>NUCLEOTIDE SEQUENCE [LARGE SCALE GENOMIC DNA]</scope>
    <source>
        <strain evidence="4">ATCC 25205 / DSM 745 / LMG 13164 / NCIMB 1802</strain>
    </source>
</reference>